<protein>
    <submittedName>
        <fullName evidence="1">Uncharacterized protein</fullName>
    </submittedName>
</protein>
<proteinExistence type="predicted"/>
<keyword evidence="2" id="KW-1185">Reference proteome</keyword>
<name>A0ACB9PEP0_BAUVA</name>
<reference evidence="1 2" key="1">
    <citation type="journal article" date="2022" name="DNA Res.">
        <title>Chromosomal-level genome assembly of the orchid tree Bauhinia variegata (Leguminosae; Cercidoideae) supports the allotetraploid origin hypothesis of Bauhinia.</title>
        <authorList>
            <person name="Zhong Y."/>
            <person name="Chen Y."/>
            <person name="Zheng D."/>
            <person name="Pang J."/>
            <person name="Liu Y."/>
            <person name="Luo S."/>
            <person name="Meng S."/>
            <person name="Qian L."/>
            <person name="Wei D."/>
            <person name="Dai S."/>
            <person name="Zhou R."/>
        </authorList>
    </citation>
    <scope>NUCLEOTIDE SEQUENCE [LARGE SCALE GENOMIC DNA]</scope>
    <source>
        <strain evidence="1">BV-YZ2020</strain>
    </source>
</reference>
<evidence type="ECO:0000313" key="2">
    <source>
        <dbReference type="Proteomes" id="UP000828941"/>
    </source>
</evidence>
<gene>
    <name evidence="1" type="ORF">L6164_007689</name>
</gene>
<organism evidence="1 2">
    <name type="scientific">Bauhinia variegata</name>
    <name type="common">Purple orchid tree</name>
    <name type="synonym">Phanera variegata</name>
    <dbReference type="NCBI Taxonomy" id="167791"/>
    <lineage>
        <taxon>Eukaryota</taxon>
        <taxon>Viridiplantae</taxon>
        <taxon>Streptophyta</taxon>
        <taxon>Embryophyta</taxon>
        <taxon>Tracheophyta</taxon>
        <taxon>Spermatophyta</taxon>
        <taxon>Magnoliopsida</taxon>
        <taxon>eudicotyledons</taxon>
        <taxon>Gunneridae</taxon>
        <taxon>Pentapetalae</taxon>
        <taxon>rosids</taxon>
        <taxon>fabids</taxon>
        <taxon>Fabales</taxon>
        <taxon>Fabaceae</taxon>
        <taxon>Cercidoideae</taxon>
        <taxon>Cercideae</taxon>
        <taxon>Bauhiniinae</taxon>
        <taxon>Bauhinia</taxon>
    </lineage>
</organism>
<comment type="caution">
    <text evidence="1">The sequence shown here is derived from an EMBL/GenBank/DDBJ whole genome shotgun (WGS) entry which is preliminary data.</text>
</comment>
<dbReference type="Proteomes" id="UP000828941">
    <property type="component" value="Chromosome 4"/>
</dbReference>
<dbReference type="EMBL" id="CM039429">
    <property type="protein sequence ID" value="KAI4346823.1"/>
    <property type="molecule type" value="Genomic_DNA"/>
</dbReference>
<accession>A0ACB9PEP0</accession>
<evidence type="ECO:0000313" key="1">
    <source>
        <dbReference type="EMBL" id="KAI4346823.1"/>
    </source>
</evidence>
<sequence length="288" mass="33665">MLRNILDFELSAQDVGHALQFLEFCSVFRRVLDIKEGEPEALLQELALEQNTHYEKIIEFHKKMLRFMCNDSLYESLRLHTTEGVNSWLKSMWNSISEPILDSKELQLDVLCKNNNLYQNLEFSKKLRILNFICDECLNKQKIRDNIHEEYMTFNGRGKEAKIELSAVKKMKHLKHETIVRETNGPASILRNKGVISDKDRLKQAEADMIVAKGKVPKGKQGPETIRIDPIFIDSSGKRFWKLKCFSGEESVLSQDVKYSSDEANFDERWFMYDADQRQLIEDYISSR</sequence>